<organism evidence="1 2">
    <name type="scientific">Paenibacillus tianjinensis</name>
    <dbReference type="NCBI Taxonomy" id="2810347"/>
    <lineage>
        <taxon>Bacteria</taxon>
        <taxon>Bacillati</taxon>
        <taxon>Bacillota</taxon>
        <taxon>Bacilli</taxon>
        <taxon>Bacillales</taxon>
        <taxon>Paenibacillaceae</taxon>
        <taxon>Paenibacillus</taxon>
    </lineage>
</organism>
<gene>
    <name evidence="1" type="ORF">JRJ22_10235</name>
</gene>
<proteinExistence type="predicted"/>
<evidence type="ECO:0000313" key="1">
    <source>
        <dbReference type="EMBL" id="QSF46901.1"/>
    </source>
</evidence>
<dbReference type="EMBL" id="CP070969">
    <property type="protein sequence ID" value="QSF46901.1"/>
    <property type="molecule type" value="Genomic_DNA"/>
</dbReference>
<accession>A0ABX7LHF9</accession>
<protein>
    <submittedName>
        <fullName evidence="1">DUF4362 domain-containing protein</fullName>
    </submittedName>
</protein>
<sequence length="122" mass="14437">MSQPVTRDQPNLITHFDQTDLERVKEMIHRFEEGQGDNLTFLQWGIDSGPFIYDFYNDGRVLYLRVDQTRDYMSTNPTKTEYVCRAIELAESDDLYKVELSDCRNYPTDQRIPMVSFPKENL</sequence>
<dbReference type="RefSeq" id="WP_206104351.1">
    <property type="nucleotide sequence ID" value="NZ_CP070969.1"/>
</dbReference>
<name>A0ABX7LHF9_9BACL</name>
<reference evidence="1 2" key="1">
    <citation type="submission" date="2021-02" db="EMBL/GenBank/DDBJ databases">
        <title>Paenibacillus tianjinensis sp. nov.</title>
        <authorList>
            <person name="Liu H."/>
        </authorList>
    </citation>
    <scope>NUCLEOTIDE SEQUENCE [LARGE SCALE GENOMIC DNA]</scope>
    <source>
        <strain evidence="1 2">TB2019</strain>
    </source>
</reference>
<keyword evidence="2" id="KW-1185">Reference proteome</keyword>
<evidence type="ECO:0000313" key="2">
    <source>
        <dbReference type="Proteomes" id="UP000663452"/>
    </source>
</evidence>
<dbReference type="Proteomes" id="UP000663452">
    <property type="component" value="Chromosome"/>
</dbReference>